<feature type="compositionally biased region" description="Acidic residues" evidence="1">
    <location>
        <begin position="233"/>
        <end position="246"/>
    </location>
</feature>
<dbReference type="RefSeq" id="WP_052486651.1">
    <property type="nucleotide sequence ID" value="NZ_AP028459.1"/>
</dbReference>
<feature type="compositionally biased region" description="Low complexity" evidence="1">
    <location>
        <begin position="180"/>
        <end position="212"/>
    </location>
</feature>
<proteinExistence type="predicted"/>
<evidence type="ECO:0008006" key="4">
    <source>
        <dbReference type="Google" id="ProtNLM"/>
    </source>
</evidence>
<evidence type="ECO:0000313" key="2">
    <source>
        <dbReference type="EMBL" id="GAP28769.1"/>
    </source>
</evidence>
<evidence type="ECO:0000313" key="3">
    <source>
        <dbReference type="Proteomes" id="UP000037179"/>
    </source>
</evidence>
<gene>
    <name evidence="2" type="ORF">NSK11_contig00042-0022</name>
</gene>
<dbReference type="SUPFAM" id="SSF54427">
    <property type="entry name" value="NTF2-like"/>
    <property type="match status" value="1"/>
</dbReference>
<dbReference type="InterPro" id="IPR032710">
    <property type="entry name" value="NTF2-like_dom_sf"/>
</dbReference>
<comment type="caution">
    <text evidence="2">The sequence shown here is derived from an EMBL/GenBank/DDBJ whole genome shotgun (WGS) entry which is preliminary data.</text>
</comment>
<reference evidence="3" key="1">
    <citation type="submission" date="2015-07" db="EMBL/GenBank/DDBJ databases">
        <title>Nocardia seriolae U-1 whole genome shotgun sequence.</title>
        <authorList>
            <person name="Imajoh M."/>
            <person name="Fukumoto Y."/>
            <person name="Sukeda M."/>
            <person name="Yamane J."/>
            <person name="Yamasaki K."/>
            <person name="Shimizu M."/>
            <person name="Ohnishi K."/>
            <person name="Oshima S."/>
        </authorList>
    </citation>
    <scope>NUCLEOTIDE SEQUENCE [LARGE SCALE GENOMIC DNA]</scope>
    <source>
        <strain evidence="3">U-1</strain>
    </source>
</reference>
<reference evidence="2 3" key="2">
    <citation type="journal article" date="2016" name="Genome Announc.">
        <title>Draft Genome Sequence of Erythromycin- and Oxytetracycline-Sensitive Nocardia seriolae Strain U-1 (NBRC 110359).</title>
        <authorList>
            <person name="Imajoh M."/>
            <person name="Sukeda M."/>
            <person name="Shimizu M."/>
            <person name="Yamane J."/>
            <person name="Ohnishi K."/>
            <person name="Oshima S."/>
        </authorList>
    </citation>
    <scope>NUCLEOTIDE SEQUENCE [LARGE SCALE GENOMIC DNA]</scope>
    <source>
        <strain evidence="2 3">U-1</strain>
    </source>
</reference>
<dbReference type="EMBL" id="BBYQ01000042">
    <property type="protein sequence ID" value="GAP28769.1"/>
    <property type="molecule type" value="Genomic_DNA"/>
</dbReference>
<name>A0ABC9YTF3_9NOCA</name>
<feature type="region of interest" description="Disordered" evidence="1">
    <location>
        <begin position="152"/>
        <end position="265"/>
    </location>
</feature>
<dbReference type="AlphaFoldDB" id="A0ABC9YTF3"/>
<evidence type="ECO:0000256" key="1">
    <source>
        <dbReference type="SAM" id="MobiDB-lite"/>
    </source>
</evidence>
<keyword evidence="3" id="KW-1185">Reference proteome</keyword>
<dbReference type="Proteomes" id="UP000037179">
    <property type="component" value="Unassembled WGS sequence"/>
</dbReference>
<sequence>MRGRFDPRRRRAEEPVAKKADDVAGLGSDAAELTAIVAALHFDLAEWLGSDAPLKVFDRISGALDEQFTSVVTTGQAVDRETFLASLWSARNVLAGVRIEVSEGSEVARSGQLIVVRFIAENRVGDARTGRRTVTAALVTDGRTHLWRTVHETPLPEVPQSATSPEPVGSPAAEIDAPQEAVVSGSASAEATDAATGAGENGDGSETAAAPESPEELRSTDEDVAGAEADVAGAEEDAAGGEEDVAATEPEVVDAVPEPAAGVRGGDLDDLAGELVALGFVSAEQVFGAGGEDGGRAGADAAE</sequence>
<accession>A0ABC9YTF3</accession>
<protein>
    <recommendedName>
        <fullName evidence="4">SnoaL-like domain-containing protein</fullName>
    </recommendedName>
</protein>
<dbReference type="Gene3D" id="3.10.450.50">
    <property type="match status" value="1"/>
</dbReference>
<organism evidence="2 3">
    <name type="scientific">Nocardia seriolae</name>
    <dbReference type="NCBI Taxonomy" id="37332"/>
    <lineage>
        <taxon>Bacteria</taxon>
        <taxon>Bacillati</taxon>
        <taxon>Actinomycetota</taxon>
        <taxon>Actinomycetes</taxon>
        <taxon>Mycobacteriales</taxon>
        <taxon>Nocardiaceae</taxon>
        <taxon>Nocardia</taxon>
    </lineage>
</organism>